<dbReference type="STRING" id="96561.Dole_1319"/>
<dbReference type="eggNOG" id="COG1225">
    <property type="taxonomic scope" value="Bacteria"/>
</dbReference>
<proteinExistence type="predicted"/>
<dbReference type="CDD" id="cd02970">
    <property type="entry name" value="PRX_like2"/>
    <property type="match status" value="1"/>
</dbReference>
<evidence type="ECO:0000313" key="1">
    <source>
        <dbReference type="EMBL" id="ABW67123.1"/>
    </source>
</evidence>
<protein>
    <recommendedName>
        <fullName evidence="3">Redoxin domain-containing protein</fullName>
    </recommendedName>
</protein>
<evidence type="ECO:0000313" key="2">
    <source>
        <dbReference type="Proteomes" id="UP000008561"/>
    </source>
</evidence>
<dbReference type="PANTHER" id="PTHR28630">
    <property type="match status" value="1"/>
</dbReference>
<name>A8ZYB6_DESOH</name>
<dbReference type="HOGENOM" id="CLU_035338_2_0_7"/>
<gene>
    <name evidence="1" type="ordered locus">Dole_1319</name>
</gene>
<dbReference type="PANTHER" id="PTHR28630:SF11">
    <property type="entry name" value="THIOREDOXIN-LIKE PROTEIN AAED1, CHLOROPLASTIC"/>
    <property type="match status" value="1"/>
</dbReference>
<dbReference type="InterPro" id="IPR036249">
    <property type="entry name" value="Thioredoxin-like_sf"/>
</dbReference>
<keyword evidence="2" id="KW-1185">Reference proteome</keyword>
<dbReference type="Pfam" id="PF13911">
    <property type="entry name" value="AhpC-TSA_2"/>
    <property type="match status" value="1"/>
</dbReference>
<dbReference type="SUPFAM" id="SSF52833">
    <property type="entry name" value="Thioredoxin-like"/>
    <property type="match status" value="1"/>
</dbReference>
<accession>A8ZYB6</accession>
<dbReference type="Gene3D" id="3.40.30.10">
    <property type="entry name" value="Glutaredoxin"/>
    <property type="match status" value="1"/>
</dbReference>
<reference evidence="1 2" key="1">
    <citation type="submission" date="2007-10" db="EMBL/GenBank/DDBJ databases">
        <title>Complete sequence of Desulfococcus oleovorans Hxd3.</title>
        <authorList>
            <consortium name="US DOE Joint Genome Institute"/>
            <person name="Copeland A."/>
            <person name="Lucas S."/>
            <person name="Lapidus A."/>
            <person name="Barry K."/>
            <person name="Glavina del Rio T."/>
            <person name="Dalin E."/>
            <person name="Tice H."/>
            <person name="Pitluck S."/>
            <person name="Kiss H."/>
            <person name="Brettin T."/>
            <person name="Bruce D."/>
            <person name="Detter J.C."/>
            <person name="Han C."/>
            <person name="Schmutz J."/>
            <person name="Larimer F."/>
            <person name="Land M."/>
            <person name="Hauser L."/>
            <person name="Kyrpides N."/>
            <person name="Kim E."/>
            <person name="Wawrik B."/>
            <person name="Richardson P."/>
        </authorList>
    </citation>
    <scope>NUCLEOTIDE SEQUENCE [LARGE SCALE GENOMIC DNA]</scope>
    <source>
        <strain evidence="2">DSM 6200 / JCM 39069 / Hxd3</strain>
    </source>
</reference>
<dbReference type="AlphaFoldDB" id="A8ZYB6"/>
<sequence>MFARQQAADLMNVKKQLDEMGVALVAVGSGTPEQARVFIEKFKFEGEVYLDPSLAAYNAFRLKRGFWRTLGPCSIGRGFKTMFRGFHQGRKAGDLWQQGGLFVMGPGNQVVFAHRNGRAGKQADLNIVLKAAAEPGIPIEPAVQ</sequence>
<dbReference type="InterPro" id="IPR032801">
    <property type="entry name" value="PXL2A/B/C"/>
</dbReference>
<organism evidence="1 2">
    <name type="scientific">Desulfosudis oleivorans (strain DSM 6200 / JCM 39069 / Hxd3)</name>
    <name type="common">Desulfococcus oleovorans</name>
    <dbReference type="NCBI Taxonomy" id="96561"/>
    <lineage>
        <taxon>Bacteria</taxon>
        <taxon>Pseudomonadati</taxon>
        <taxon>Thermodesulfobacteriota</taxon>
        <taxon>Desulfobacteria</taxon>
        <taxon>Desulfobacterales</taxon>
        <taxon>Desulfosudaceae</taxon>
        <taxon>Desulfosudis</taxon>
    </lineage>
</organism>
<dbReference type="Proteomes" id="UP000008561">
    <property type="component" value="Chromosome"/>
</dbReference>
<dbReference type="KEGG" id="dol:Dole_1319"/>
<dbReference type="EMBL" id="CP000859">
    <property type="protein sequence ID" value="ABW67123.1"/>
    <property type="molecule type" value="Genomic_DNA"/>
</dbReference>
<dbReference type="OrthoDB" id="5419297at2"/>
<evidence type="ECO:0008006" key="3">
    <source>
        <dbReference type="Google" id="ProtNLM"/>
    </source>
</evidence>